<dbReference type="RefSeq" id="WP_191197291.1">
    <property type="nucleotide sequence ID" value="NZ_JACXYZ010000005.1"/>
</dbReference>
<proteinExistence type="predicted"/>
<reference evidence="2 3" key="1">
    <citation type="submission" date="2020-09" db="EMBL/GenBank/DDBJ databases">
        <title>novel species in genus Nocardioides.</title>
        <authorList>
            <person name="Zhang G."/>
        </authorList>
    </citation>
    <scope>NUCLEOTIDE SEQUENCE [LARGE SCALE GENOMIC DNA]</scope>
    <source>
        <strain evidence="2 3">KCTC 39551</strain>
    </source>
</reference>
<sequence length="455" mass="48773">MTATTALGPGVTDLEDMAEGALLSEATEVEALLREGEVHKLRIAYQWAVAHPAVDSSETPGGPSLPAVLTAPETLGGAGTPTVAAFTPEPLAVALGCSPASASTLLADALDLHHRLPLLWDQTQALTVPAWKARRVATRTRHLSFDAARWVDRQLAGRASRLSAAALDRLVAEAAARCDREDQADREAAARLSWDVVLVHPDPLHYTGTSELHASGDTFDLTRFHDIVCAEAEALCALGDTDNLGVRKAKALGVIADAQARLDLTTLVHAPDPEAHEQARRRALGRCDAKVRLYLHASLADVVAGDTRATGSAEALGPVSLDLVRDWAGRARITVQPVLHVAADDRWSVDRHDPPPRMADEVRLRDESCVFPWCGRPARQCDLDHRAPFEDPGDGGPPGQTSPESLAPLCRRHHRAKTSGAWSYERVDPGTYFWTGPAGLSVLVTPRGTVSVPRS</sequence>
<dbReference type="Proteomes" id="UP000618818">
    <property type="component" value="Unassembled WGS sequence"/>
</dbReference>
<comment type="caution">
    <text evidence="2">The sequence shown here is derived from an EMBL/GenBank/DDBJ whole genome shotgun (WGS) entry which is preliminary data.</text>
</comment>
<gene>
    <name evidence="2" type="ORF">IEZ26_22705</name>
</gene>
<dbReference type="CDD" id="cd00085">
    <property type="entry name" value="HNHc"/>
    <property type="match status" value="1"/>
</dbReference>
<evidence type="ECO:0000313" key="3">
    <source>
        <dbReference type="Proteomes" id="UP000618818"/>
    </source>
</evidence>
<dbReference type="EMBL" id="JACXYZ010000005">
    <property type="protein sequence ID" value="MBD3927451.1"/>
    <property type="molecule type" value="Genomic_DNA"/>
</dbReference>
<name>A0ABR8NI75_9ACTN</name>
<protein>
    <recommendedName>
        <fullName evidence="4">HNH endonuclease</fullName>
    </recommendedName>
</protein>
<evidence type="ECO:0000256" key="1">
    <source>
        <dbReference type="SAM" id="MobiDB-lite"/>
    </source>
</evidence>
<feature type="region of interest" description="Disordered" evidence="1">
    <location>
        <begin position="385"/>
        <end position="406"/>
    </location>
</feature>
<keyword evidence="3" id="KW-1185">Reference proteome</keyword>
<evidence type="ECO:0000313" key="2">
    <source>
        <dbReference type="EMBL" id="MBD3927451.1"/>
    </source>
</evidence>
<evidence type="ECO:0008006" key="4">
    <source>
        <dbReference type="Google" id="ProtNLM"/>
    </source>
</evidence>
<accession>A0ABR8NI75</accession>
<dbReference type="InterPro" id="IPR003615">
    <property type="entry name" value="HNH_nuc"/>
</dbReference>
<organism evidence="2 3">
    <name type="scientific">Nocardioides cavernae</name>
    <dbReference type="NCBI Taxonomy" id="1921566"/>
    <lineage>
        <taxon>Bacteria</taxon>
        <taxon>Bacillati</taxon>
        <taxon>Actinomycetota</taxon>
        <taxon>Actinomycetes</taxon>
        <taxon>Propionibacteriales</taxon>
        <taxon>Nocardioidaceae</taxon>
        <taxon>Nocardioides</taxon>
    </lineage>
</organism>